<sequence length="699" mass="73622">MGTLAFSFIALLLSVAAVTVRAQTDPRDVSAMQDIKNSLVLPHSLDWSSGDPCSPWTHVHCSGGRVDAIQLGGTNVSGTVSPSIRNLTALRRFEVMNCGLSGPLPSFSGLSNLQAALLHHNSFTSIPSDFFQGLTGLQTIDLSYNSFAAWSIPDSLRTATSLQNFTAVAANIVGSIPDIFDSVIFPSLVELHLSFNNFIGGLPASFADSSIQSLWLNGKAGHSLLNGTIDVLAGMTGLVEVWLHYNQFTGLIPDLSRLENLQDLSLRDNQLTGVVPASLMVLPSLRAVNLTNNLLQGPTPAFASAVRVDMAGINSFCLPTPGVSCAPEVNTLLSIAQAVGYPLKFAQDWKGNSPCDSGNPWSGITCLAGNITVINFENMGLAGTISANYSSITSLQRLILANNNLTGPIPTGLATLPNLKTLDVSNNNLSGLLPSFGKSVVLNINGNPLVGTIVPTPGSSGTPGASPADGGTSASSTKKASAAVIFGSLAGGVAVVSLVGLVVFCLIRKRPESSNKVQSPNTVLVVHPHHSADQEGVKITIAGSSENGGTSENFSQGSGTTGDVHVVEAGNMVISIQVMRNVTNNFSEQNVLGKGGFGTVYKGELHDSTKIAVKRMESGVMSDKGLNEFMAEIAVLTKVRHRHLVALLGYCLDGNERLLVYEYMPQGTLSPSFQLEGTRPEAPRLDEKIKHRPGRWQGC</sequence>
<organism evidence="1 2">
    <name type="scientific">Melastoma candidum</name>
    <dbReference type="NCBI Taxonomy" id="119954"/>
    <lineage>
        <taxon>Eukaryota</taxon>
        <taxon>Viridiplantae</taxon>
        <taxon>Streptophyta</taxon>
        <taxon>Embryophyta</taxon>
        <taxon>Tracheophyta</taxon>
        <taxon>Spermatophyta</taxon>
        <taxon>Magnoliopsida</taxon>
        <taxon>eudicotyledons</taxon>
        <taxon>Gunneridae</taxon>
        <taxon>Pentapetalae</taxon>
        <taxon>rosids</taxon>
        <taxon>malvids</taxon>
        <taxon>Myrtales</taxon>
        <taxon>Melastomataceae</taxon>
        <taxon>Melastomatoideae</taxon>
        <taxon>Melastomateae</taxon>
        <taxon>Melastoma</taxon>
    </lineage>
</organism>
<comment type="caution">
    <text evidence="1">The sequence shown here is derived from an EMBL/GenBank/DDBJ whole genome shotgun (WGS) entry which is preliminary data.</text>
</comment>
<proteinExistence type="predicted"/>
<dbReference type="EMBL" id="CM042882">
    <property type="protein sequence ID" value="KAI4379069.1"/>
    <property type="molecule type" value="Genomic_DNA"/>
</dbReference>
<accession>A0ACB9RN84</accession>
<evidence type="ECO:0000313" key="1">
    <source>
        <dbReference type="EMBL" id="KAI4379069.1"/>
    </source>
</evidence>
<protein>
    <submittedName>
        <fullName evidence="1">Uncharacterized protein</fullName>
    </submittedName>
</protein>
<reference evidence="2" key="1">
    <citation type="journal article" date="2023" name="Front. Plant Sci.">
        <title>Chromosomal-level genome assembly of Melastoma candidum provides insights into trichome evolution.</title>
        <authorList>
            <person name="Zhong Y."/>
            <person name="Wu W."/>
            <person name="Sun C."/>
            <person name="Zou P."/>
            <person name="Liu Y."/>
            <person name="Dai S."/>
            <person name="Zhou R."/>
        </authorList>
    </citation>
    <scope>NUCLEOTIDE SEQUENCE [LARGE SCALE GENOMIC DNA]</scope>
</reference>
<evidence type="ECO:0000313" key="2">
    <source>
        <dbReference type="Proteomes" id="UP001057402"/>
    </source>
</evidence>
<dbReference type="Proteomes" id="UP001057402">
    <property type="component" value="Chromosome 3"/>
</dbReference>
<keyword evidence="2" id="KW-1185">Reference proteome</keyword>
<gene>
    <name evidence="1" type="ORF">MLD38_005410</name>
</gene>
<name>A0ACB9RN84_9MYRT</name>